<sequence>MLLKPISLFKRNNGLFRNAVTQTWISLPNTKNNRAGVKYTLVVIIQMTAAKKPLESEYV</sequence>
<gene>
    <name evidence="1" type="ORF">A142_18155</name>
</gene>
<organism evidence="1 2">
    <name type="scientific">Vibrio splendidus 12E03</name>
    <dbReference type="NCBI Taxonomy" id="1191305"/>
    <lineage>
        <taxon>Bacteria</taxon>
        <taxon>Pseudomonadati</taxon>
        <taxon>Pseudomonadota</taxon>
        <taxon>Gammaproteobacteria</taxon>
        <taxon>Vibrionales</taxon>
        <taxon>Vibrionaceae</taxon>
        <taxon>Vibrio</taxon>
    </lineage>
</organism>
<name>A0A1E5FUV1_VIBSP</name>
<accession>A0A1E5FUV1</accession>
<proteinExistence type="predicted"/>
<reference evidence="1 2" key="1">
    <citation type="journal article" date="2012" name="Science">
        <title>Ecological populations of bacteria act as socially cohesive units of antibiotic production and resistance.</title>
        <authorList>
            <person name="Cordero O.X."/>
            <person name="Wildschutte H."/>
            <person name="Kirkup B."/>
            <person name="Proehl S."/>
            <person name="Ngo L."/>
            <person name="Hussain F."/>
            <person name="Le Roux F."/>
            <person name="Mincer T."/>
            <person name="Polz M.F."/>
        </authorList>
    </citation>
    <scope>NUCLEOTIDE SEQUENCE [LARGE SCALE GENOMIC DNA]</scope>
    <source>
        <strain evidence="1 2">12E03</strain>
    </source>
</reference>
<comment type="caution">
    <text evidence="1">The sequence shown here is derived from an EMBL/GenBank/DDBJ whole genome shotgun (WGS) entry which is preliminary data.</text>
</comment>
<dbReference type="EMBL" id="AJZD02000074">
    <property type="protein sequence ID" value="OEF94164.1"/>
    <property type="molecule type" value="Genomic_DNA"/>
</dbReference>
<dbReference type="AlphaFoldDB" id="A0A1E5FUV1"/>
<evidence type="ECO:0000313" key="1">
    <source>
        <dbReference type="EMBL" id="OEF94164.1"/>
    </source>
</evidence>
<evidence type="ECO:0000313" key="2">
    <source>
        <dbReference type="Proteomes" id="UP000094802"/>
    </source>
</evidence>
<protein>
    <submittedName>
        <fullName evidence="1">Uncharacterized protein</fullName>
    </submittedName>
</protein>
<dbReference type="Proteomes" id="UP000094802">
    <property type="component" value="Unassembled WGS sequence"/>
</dbReference>